<feature type="region of interest" description="Disordered" evidence="1">
    <location>
        <begin position="186"/>
        <end position="233"/>
    </location>
</feature>
<organism evidence="2 3">
    <name type="scientific">Danaus plexippus plexippus</name>
    <dbReference type="NCBI Taxonomy" id="278856"/>
    <lineage>
        <taxon>Eukaryota</taxon>
        <taxon>Metazoa</taxon>
        <taxon>Ecdysozoa</taxon>
        <taxon>Arthropoda</taxon>
        <taxon>Hexapoda</taxon>
        <taxon>Insecta</taxon>
        <taxon>Pterygota</taxon>
        <taxon>Neoptera</taxon>
        <taxon>Endopterygota</taxon>
        <taxon>Lepidoptera</taxon>
        <taxon>Glossata</taxon>
        <taxon>Ditrysia</taxon>
        <taxon>Papilionoidea</taxon>
        <taxon>Nymphalidae</taxon>
        <taxon>Danainae</taxon>
        <taxon>Danaini</taxon>
        <taxon>Danaina</taxon>
        <taxon>Danaus</taxon>
        <taxon>Danaus</taxon>
    </lineage>
</organism>
<name>A0A212F570_DANPL</name>
<gene>
    <name evidence="2" type="ORF">KGM_203511</name>
</gene>
<feature type="compositionally biased region" description="Basic residues" evidence="1">
    <location>
        <begin position="186"/>
        <end position="197"/>
    </location>
</feature>
<dbReference type="EMBL" id="AGBW02010240">
    <property type="protein sequence ID" value="OWR48873.1"/>
    <property type="molecule type" value="Genomic_DNA"/>
</dbReference>
<dbReference type="AlphaFoldDB" id="A0A212F570"/>
<dbReference type="SUPFAM" id="SSF56219">
    <property type="entry name" value="DNase I-like"/>
    <property type="match status" value="1"/>
</dbReference>
<evidence type="ECO:0000313" key="3">
    <source>
        <dbReference type="Proteomes" id="UP000007151"/>
    </source>
</evidence>
<evidence type="ECO:0000313" key="2">
    <source>
        <dbReference type="EMBL" id="OWR48873.1"/>
    </source>
</evidence>
<dbReference type="OrthoDB" id="415822at2759"/>
<comment type="caution">
    <text evidence="2">The sequence shown here is derived from an EMBL/GenBank/DDBJ whole genome shotgun (WGS) entry which is preliminary data.</text>
</comment>
<dbReference type="InterPro" id="IPR036691">
    <property type="entry name" value="Endo/exonu/phosph_ase_sf"/>
</dbReference>
<keyword evidence="3" id="KW-1185">Reference proteome</keyword>
<reference evidence="2 3" key="1">
    <citation type="journal article" date="2011" name="Cell">
        <title>The monarch butterfly genome yields insights into long-distance migration.</title>
        <authorList>
            <person name="Zhan S."/>
            <person name="Merlin C."/>
            <person name="Boore J.L."/>
            <person name="Reppert S.M."/>
        </authorList>
    </citation>
    <scope>NUCLEOTIDE SEQUENCE [LARGE SCALE GENOMIC DNA]</scope>
    <source>
        <strain evidence="2">F-2</strain>
    </source>
</reference>
<sequence length="359" mass="39982">MDNLTNKSKPKKGEGENNDTDNNNGLDMLRDKVLVVRLERELMGTRQCASAEARIADGLFQRRSQRGRVPAAVREAVSLMSSRMDARLESLSDRLLPEPQVRPPLASDKRRDNAAPAITSAGPSREKERRNGSTPAVTKLMPPANPGPGVNKKKKRRLLLLLKRRVKDAIHRKSQRHRINLLTRVRQRWSKGRPRRGLQKEIVGRPQRRRKRGTKAPFPQVRGRSPYPTARGRRARNNVQGNLNHCAQAQDLMVLSMAQWSIDITIVSEPYRVLPKSDRVGDCDSVVCLVLGSNMPPSSPPGSTTRSHGFVATNIGALTVAGVCFSPNRPLVAFEAFLLRLTALIGDGVRRSRTGKSRF</sequence>
<proteinExistence type="predicted"/>
<feature type="region of interest" description="Disordered" evidence="1">
    <location>
        <begin position="90"/>
        <end position="154"/>
    </location>
</feature>
<dbReference type="Proteomes" id="UP000007151">
    <property type="component" value="Unassembled WGS sequence"/>
</dbReference>
<dbReference type="KEGG" id="dpl:KGM_203511"/>
<feature type="region of interest" description="Disordered" evidence="1">
    <location>
        <begin position="1"/>
        <end position="26"/>
    </location>
</feature>
<accession>A0A212F570</accession>
<protein>
    <submittedName>
        <fullName evidence="2">Reverse transcrpitase</fullName>
    </submittedName>
</protein>
<evidence type="ECO:0000256" key="1">
    <source>
        <dbReference type="SAM" id="MobiDB-lite"/>
    </source>
</evidence>